<reference evidence="2 3" key="1">
    <citation type="submission" date="2018-12" db="EMBL/GenBank/DDBJ databases">
        <title>Genome sequence from the cellulolytic species, Caldicellulosiruptor changbaiensis.</title>
        <authorList>
            <person name="Blumer-Schuette S.E."/>
            <person name="Mendoza C."/>
        </authorList>
    </citation>
    <scope>NUCLEOTIDE SEQUENCE [LARGE SCALE GENOMIC DNA]</scope>
    <source>
        <strain evidence="2 3">CBS-Z</strain>
    </source>
</reference>
<dbReference type="AlphaFoldDB" id="A0A3T0D627"/>
<dbReference type="InterPro" id="IPR023210">
    <property type="entry name" value="NADP_OxRdtase_dom"/>
</dbReference>
<dbReference type="InterPro" id="IPR053135">
    <property type="entry name" value="AKR2_Oxidoreductase"/>
</dbReference>
<keyword evidence="3" id="KW-1185">Reference proteome</keyword>
<dbReference type="InterPro" id="IPR036812">
    <property type="entry name" value="NAD(P)_OxRdtase_dom_sf"/>
</dbReference>
<dbReference type="RefSeq" id="WP_127351935.1">
    <property type="nucleotide sequence ID" value="NZ_CP034791.1"/>
</dbReference>
<dbReference type="GO" id="GO:0016491">
    <property type="term" value="F:oxidoreductase activity"/>
    <property type="evidence" value="ECO:0007669"/>
    <property type="project" value="InterPro"/>
</dbReference>
<dbReference type="PROSITE" id="PS51379">
    <property type="entry name" value="4FE4S_FER_2"/>
    <property type="match status" value="2"/>
</dbReference>
<dbReference type="PANTHER" id="PTHR43312:SF1">
    <property type="entry name" value="NADP-DEPENDENT OXIDOREDUCTASE DOMAIN-CONTAINING PROTEIN"/>
    <property type="match status" value="1"/>
</dbReference>
<proteinExistence type="predicted"/>
<feature type="domain" description="4Fe-4S ferredoxin-type" evidence="1">
    <location>
        <begin position="288"/>
        <end position="315"/>
    </location>
</feature>
<organism evidence="2 3">
    <name type="scientific">Caldicellulosiruptor changbaiensis</name>
    <dbReference type="NCBI Taxonomy" id="1222016"/>
    <lineage>
        <taxon>Bacteria</taxon>
        <taxon>Bacillati</taxon>
        <taxon>Bacillota</taxon>
        <taxon>Bacillota incertae sedis</taxon>
        <taxon>Caldicellulosiruptorales</taxon>
        <taxon>Caldicellulosiruptoraceae</taxon>
        <taxon>Caldicellulosiruptor</taxon>
    </lineage>
</organism>
<protein>
    <submittedName>
        <fullName evidence="2">Aldo/keto reductase</fullName>
    </submittedName>
</protein>
<feature type="domain" description="4Fe-4S ferredoxin-type" evidence="1">
    <location>
        <begin position="260"/>
        <end position="287"/>
    </location>
</feature>
<gene>
    <name evidence="2" type="ORF">ELD05_07450</name>
</gene>
<dbReference type="InterPro" id="IPR017896">
    <property type="entry name" value="4Fe4S_Fe-S-bd"/>
</dbReference>
<dbReference type="SUPFAM" id="SSF54862">
    <property type="entry name" value="4Fe-4S ferredoxins"/>
    <property type="match status" value="1"/>
</dbReference>
<evidence type="ECO:0000259" key="1">
    <source>
        <dbReference type="PROSITE" id="PS51379"/>
    </source>
</evidence>
<accession>A0A3T0D627</accession>
<evidence type="ECO:0000313" key="2">
    <source>
        <dbReference type="EMBL" id="AZT90494.1"/>
    </source>
</evidence>
<sequence length="315" mass="36123">MQYVKLGNTSLVVSKLCFGTLTIGPLQKNLPIEEGAELLAYGYQRGINFVDTAELYDTYKYIKRSIEISGKRPVISTKSYAYDKKTAEASLRKAVLELNVDYIDLFMLHEQEGEHTFKGHFEAIEYFLKAKEKGYIKHFGISTHYVKAVKDSLKYPEIEVIHPIFNFKGVGIVDGTIDQMIEAVKEAYQRGKGIFAMKIFGGGNLLSDFKKALEFVFGFPYLHSVAIGMQSRFEIDYNIRCFEEKKVYLDDRLFENIKTKRLHVESWCEGCGRCVEHCHQKALRIKDGKVIVDYTKCLCCGYCSRYCSVFALKII</sequence>
<dbReference type="InterPro" id="IPR020471">
    <property type="entry name" value="AKR"/>
</dbReference>
<dbReference type="Pfam" id="PF00248">
    <property type="entry name" value="Aldo_ket_red"/>
    <property type="match status" value="1"/>
</dbReference>
<dbReference type="Gene3D" id="3.30.70.20">
    <property type="match status" value="1"/>
</dbReference>
<dbReference type="CDD" id="cd19100">
    <property type="entry name" value="AKR_unchar"/>
    <property type="match status" value="1"/>
</dbReference>
<dbReference type="Gene3D" id="3.20.20.100">
    <property type="entry name" value="NADP-dependent oxidoreductase domain"/>
    <property type="match status" value="1"/>
</dbReference>
<dbReference type="SUPFAM" id="SSF51430">
    <property type="entry name" value="NAD(P)-linked oxidoreductase"/>
    <property type="match status" value="1"/>
</dbReference>
<dbReference type="PRINTS" id="PR00069">
    <property type="entry name" value="ALDKETRDTASE"/>
</dbReference>
<dbReference type="KEGG" id="ccha:ELD05_07450"/>
<dbReference type="PANTHER" id="PTHR43312">
    <property type="entry name" value="D-THREO-ALDOSE 1-DEHYDROGENASE"/>
    <property type="match status" value="1"/>
</dbReference>
<dbReference type="Proteomes" id="UP000282930">
    <property type="component" value="Chromosome"/>
</dbReference>
<name>A0A3T0D627_9FIRM</name>
<evidence type="ECO:0000313" key="3">
    <source>
        <dbReference type="Proteomes" id="UP000282930"/>
    </source>
</evidence>
<dbReference type="EMBL" id="CP034791">
    <property type="protein sequence ID" value="AZT90494.1"/>
    <property type="molecule type" value="Genomic_DNA"/>
</dbReference>